<evidence type="ECO:0000313" key="2">
    <source>
        <dbReference type="EMBL" id="CCP25861.1"/>
    </source>
</evidence>
<dbReference type="eggNOG" id="COG1598">
    <property type="taxonomic scope" value="Bacteria"/>
</dbReference>
<dbReference type="PATRIC" id="fig|1209989.3.peg.1252"/>
<dbReference type="InterPro" id="IPR031807">
    <property type="entry name" value="HicB-like"/>
</dbReference>
<gene>
    <name evidence="2" type="ordered locus">TEPIRE1_1140</name>
</gene>
<reference evidence="3" key="1">
    <citation type="journal article" date="2013" name="Genome Announc.">
        <title>First genome sequence of a syntrophic acetate-oxidizing bacterium, Tepidanaerobacter acetatoxydans strain Re1.</title>
        <authorList>
            <person name="Manzoor S."/>
            <person name="Bongcam-Rudloff E."/>
            <person name="Schnurer A."/>
            <person name="Muller B."/>
        </authorList>
    </citation>
    <scope>NUCLEOTIDE SEQUENCE [LARGE SCALE GENOMIC DNA]</scope>
    <source>
        <strain evidence="3">Re1</strain>
    </source>
</reference>
<dbReference type="Pfam" id="PF15919">
    <property type="entry name" value="HicB_lk_antitox"/>
    <property type="match status" value="1"/>
</dbReference>
<evidence type="ECO:0000313" key="3">
    <source>
        <dbReference type="Proteomes" id="UP000010802"/>
    </source>
</evidence>
<feature type="domain" description="HicB-like antitoxin of toxin-antitoxin system" evidence="1">
    <location>
        <begin position="5"/>
        <end position="108"/>
    </location>
</feature>
<evidence type="ECO:0000259" key="1">
    <source>
        <dbReference type="Pfam" id="PF15919"/>
    </source>
</evidence>
<dbReference type="EMBL" id="HF563609">
    <property type="protein sequence ID" value="CCP25861.1"/>
    <property type="molecule type" value="Genomic_DNA"/>
</dbReference>
<dbReference type="InterPro" id="IPR035069">
    <property type="entry name" value="TTHA1013/TTHA0281-like"/>
</dbReference>
<name>F4LSC4_TEPAE</name>
<dbReference type="AlphaFoldDB" id="F4LSC4"/>
<dbReference type="KEGG" id="tae:TepiRe1_1140"/>
<keyword evidence="3" id="KW-1185">Reference proteome</keyword>
<dbReference type="KEGG" id="tep:TepRe1_1042"/>
<dbReference type="Gene3D" id="3.30.160.250">
    <property type="match status" value="1"/>
</dbReference>
<dbReference type="STRING" id="1209989.TepRe1_1042"/>
<dbReference type="HOGENOM" id="CLU_114047_0_2_9"/>
<sequence length="134" mass="15103">MKYVYPAIFKLLESGEYFIKVPDLPGCITEGKNLPDALDMAQDAISIWLCDAEDNNEPIPPASDIFSLSCDKEEFVNLISVDTTEYRNLNDSRAIKKTLTIPNWLNTRAEKVGINFSQVLQTALKEKLGIHDRP</sequence>
<protein>
    <recommendedName>
        <fullName evidence="1">HicB-like antitoxin of toxin-antitoxin system domain-containing protein</fullName>
    </recommendedName>
</protein>
<dbReference type="Proteomes" id="UP000010802">
    <property type="component" value="Chromosome"/>
</dbReference>
<organism evidence="2 3">
    <name type="scientific">Tepidanaerobacter acetatoxydans (strain DSM 21804 / JCM 16047 / Re1)</name>
    <dbReference type="NCBI Taxonomy" id="1209989"/>
    <lineage>
        <taxon>Bacteria</taxon>
        <taxon>Bacillati</taxon>
        <taxon>Bacillota</taxon>
        <taxon>Clostridia</taxon>
        <taxon>Thermosediminibacterales</taxon>
        <taxon>Tepidanaerobacteraceae</taxon>
        <taxon>Tepidanaerobacter</taxon>
    </lineage>
</organism>
<dbReference type="OrthoDB" id="5419659at2"/>
<accession>F4LSC4</accession>
<accession>L0RY66</accession>
<dbReference type="RefSeq" id="WP_013778113.1">
    <property type="nucleotide sequence ID" value="NC_015519.1"/>
</dbReference>
<proteinExistence type="predicted"/>
<dbReference type="SUPFAM" id="SSF143100">
    <property type="entry name" value="TTHA1013/TTHA0281-like"/>
    <property type="match status" value="1"/>
</dbReference>